<dbReference type="InterPro" id="IPR010920">
    <property type="entry name" value="LSM_dom_sf"/>
</dbReference>
<evidence type="ECO:0000313" key="6">
    <source>
        <dbReference type="EMBL" id="EJW01770.1"/>
    </source>
</evidence>
<evidence type="ECO:0000256" key="2">
    <source>
        <dbReference type="ARBA" id="ARBA00023242"/>
    </source>
</evidence>
<gene>
    <name evidence="6" type="ORF">EDEG_00361</name>
</gene>
<dbReference type="OrthoDB" id="747253at2759"/>
<feature type="domain" description="Sm" evidence="5">
    <location>
        <begin position="2"/>
        <end position="80"/>
    </location>
</feature>
<dbReference type="GO" id="GO:0006396">
    <property type="term" value="P:RNA processing"/>
    <property type="evidence" value="ECO:0007669"/>
    <property type="project" value="InterPro"/>
</dbReference>
<evidence type="ECO:0000256" key="1">
    <source>
        <dbReference type="ARBA" id="ARBA00004123"/>
    </source>
</evidence>
<accession>J9DGN3</accession>
<comment type="caution">
    <text evidence="6">The sequence shown here is derived from an EMBL/GenBank/DDBJ whole genome shotgun (WGS) entry which is preliminary data.</text>
</comment>
<dbReference type="FunCoup" id="J9DGN3">
    <property type="interactions" value="76"/>
</dbReference>
<dbReference type="PANTHER" id="PTHR23338">
    <property type="entry name" value="SMALL NUCLEAR RIBONUCLEOPROTEIN SM"/>
    <property type="match status" value="1"/>
</dbReference>
<feature type="region of interest" description="Disordered" evidence="4">
    <location>
        <begin position="90"/>
        <end position="121"/>
    </location>
</feature>
<comment type="subcellular location">
    <subcellularLocation>
        <location evidence="1">Nucleus</location>
    </subcellularLocation>
</comment>
<organism evidence="6 7">
    <name type="scientific">Edhazardia aedis (strain USNM 41457)</name>
    <name type="common">Microsporidian parasite</name>
    <dbReference type="NCBI Taxonomy" id="1003232"/>
    <lineage>
        <taxon>Eukaryota</taxon>
        <taxon>Fungi</taxon>
        <taxon>Fungi incertae sedis</taxon>
        <taxon>Microsporidia</taxon>
        <taxon>Edhazardia</taxon>
    </lineage>
</organism>
<dbReference type="GO" id="GO:0003723">
    <property type="term" value="F:RNA binding"/>
    <property type="evidence" value="ECO:0007669"/>
    <property type="project" value="InterPro"/>
</dbReference>
<evidence type="ECO:0000256" key="3">
    <source>
        <dbReference type="ARBA" id="ARBA00023274"/>
    </source>
</evidence>
<dbReference type="InterPro" id="IPR027141">
    <property type="entry name" value="LSm4/Sm_D1/D3"/>
</dbReference>
<evidence type="ECO:0000259" key="5">
    <source>
        <dbReference type="PROSITE" id="PS52002"/>
    </source>
</evidence>
<dbReference type="VEuPathDB" id="MicrosporidiaDB:EDEG_00361"/>
<dbReference type="InParanoid" id="J9DGN3"/>
<reference evidence="7" key="2">
    <citation type="submission" date="2015-07" db="EMBL/GenBank/DDBJ databases">
        <title>Contrasting host-pathogen interactions and genome evolution in two generalist and specialist microsporidian pathogens of mosquitoes.</title>
        <authorList>
            <consortium name="The Broad Institute Genomics Platform"/>
            <consortium name="The Broad Institute Genome Sequencing Center for Infectious Disease"/>
            <person name="Cuomo C.A."/>
            <person name="Sanscrainte N.D."/>
            <person name="Goldberg J.M."/>
            <person name="Heiman D."/>
            <person name="Young S."/>
            <person name="Zeng Q."/>
            <person name="Becnel J.J."/>
            <person name="Birren B.W."/>
        </authorList>
    </citation>
    <scope>NUCLEOTIDE SEQUENCE [LARGE SCALE GENOMIC DNA]</scope>
    <source>
        <strain evidence="7">USNM 41457</strain>
    </source>
</reference>
<dbReference type="Pfam" id="PF01423">
    <property type="entry name" value="LSM"/>
    <property type="match status" value="1"/>
</dbReference>
<dbReference type="Proteomes" id="UP000003163">
    <property type="component" value="Unassembled WGS sequence"/>
</dbReference>
<dbReference type="STRING" id="1003232.J9DGN3"/>
<feature type="compositionally biased region" description="Basic and acidic residues" evidence="4">
    <location>
        <begin position="112"/>
        <end position="121"/>
    </location>
</feature>
<proteinExistence type="predicted"/>
<keyword evidence="7" id="KW-1185">Reference proteome</keyword>
<dbReference type="AlphaFoldDB" id="J9DGN3"/>
<keyword evidence="2" id="KW-0539">Nucleus</keyword>
<evidence type="ECO:0000313" key="7">
    <source>
        <dbReference type="Proteomes" id="UP000003163"/>
    </source>
</evidence>
<dbReference type="SUPFAM" id="SSF50182">
    <property type="entry name" value="Sm-like ribonucleoproteins"/>
    <property type="match status" value="1"/>
</dbReference>
<protein>
    <recommendedName>
        <fullName evidence="5">Sm domain-containing protein</fullName>
    </recommendedName>
</protein>
<dbReference type="InterPro" id="IPR047575">
    <property type="entry name" value="Sm"/>
</dbReference>
<dbReference type="OMA" id="DLWMNIH"/>
<sequence length="121" mass="13922">MYPLTLIRISKGKKVVVELKNNDVYEGLLKGCDLSMNLFLKNVSVTKTFLQCKEGFEPEYLQECYLKGSVIKHIRLHNEVLNVQSNLETKGKDFTNGKNSSRRNSANMRNIQAEKIKNEKK</sequence>
<dbReference type="GO" id="GO:0097525">
    <property type="term" value="C:spliceosomal snRNP complex"/>
    <property type="evidence" value="ECO:0007669"/>
    <property type="project" value="UniProtKB-ARBA"/>
</dbReference>
<dbReference type="SMART" id="SM00651">
    <property type="entry name" value="Sm"/>
    <property type="match status" value="1"/>
</dbReference>
<dbReference type="InterPro" id="IPR001163">
    <property type="entry name" value="Sm_dom_euk/arc"/>
</dbReference>
<evidence type="ECO:0000256" key="4">
    <source>
        <dbReference type="SAM" id="MobiDB-lite"/>
    </source>
</evidence>
<dbReference type="Gene3D" id="2.30.30.100">
    <property type="match status" value="1"/>
</dbReference>
<keyword evidence="3" id="KW-0687">Ribonucleoprotein</keyword>
<dbReference type="EMBL" id="AFBI03000004">
    <property type="protein sequence ID" value="EJW01770.1"/>
    <property type="molecule type" value="Genomic_DNA"/>
</dbReference>
<dbReference type="PROSITE" id="PS52002">
    <property type="entry name" value="SM"/>
    <property type="match status" value="1"/>
</dbReference>
<name>J9DGN3_EDHAE</name>
<dbReference type="HOGENOM" id="CLU_099537_3_3_1"/>
<reference evidence="6 7" key="1">
    <citation type="submission" date="2011-08" db="EMBL/GenBank/DDBJ databases">
        <authorList>
            <person name="Liu Z.J."/>
            <person name="Shi F.L."/>
            <person name="Lu J.Q."/>
            <person name="Li M."/>
            <person name="Wang Z.L."/>
        </authorList>
    </citation>
    <scope>NUCLEOTIDE SEQUENCE [LARGE SCALE GENOMIC DNA]</scope>
    <source>
        <strain evidence="6 7">USNM 41457</strain>
    </source>
</reference>